<comment type="caution">
    <text evidence="4">The sequence shown here is derived from an EMBL/GenBank/DDBJ whole genome shotgun (WGS) entry which is preliminary data.</text>
</comment>
<accession>A0A060S9E9</accession>
<feature type="region of interest" description="Disordered" evidence="1">
    <location>
        <begin position="591"/>
        <end position="621"/>
    </location>
</feature>
<dbReference type="Proteomes" id="UP000029665">
    <property type="component" value="Unassembled WGS sequence"/>
</dbReference>
<dbReference type="OrthoDB" id="10250284at2759"/>
<feature type="domain" description="Trafficking protein particle complex subunit 13 N-terminal" evidence="2">
    <location>
        <begin position="12"/>
        <end position="162"/>
    </location>
</feature>
<dbReference type="OMA" id="AWEPFYS"/>
<evidence type="ECO:0000256" key="1">
    <source>
        <dbReference type="SAM" id="MobiDB-lite"/>
    </source>
</evidence>
<dbReference type="HOGENOM" id="CLU_390303_0_0_1"/>
<gene>
    <name evidence="4" type="ORF">BN946_scf184834.g30</name>
</gene>
<evidence type="ECO:0000313" key="4">
    <source>
        <dbReference type="EMBL" id="CDO69023.1"/>
    </source>
</evidence>
<dbReference type="GO" id="GO:1990072">
    <property type="term" value="C:TRAPPIII protein complex"/>
    <property type="evidence" value="ECO:0007669"/>
    <property type="project" value="TreeGrafter"/>
</dbReference>
<organism evidence="4 5">
    <name type="scientific">Pycnoporus cinnabarinus</name>
    <name type="common">Cinnabar-red polypore</name>
    <name type="synonym">Trametes cinnabarina</name>
    <dbReference type="NCBI Taxonomy" id="5643"/>
    <lineage>
        <taxon>Eukaryota</taxon>
        <taxon>Fungi</taxon>
        <taxon>Dikarya</taxon>
        <taxon>Basidiomycota</taxon>
        <taxon>Agaricomycotina</taxon>
        <taxon>Agaricomycetes</taxon>
        <taxon>Polyporales</taxon>
        <taxon>Polyporaceae</taxon>
        <taxon>Trametes</taxon>
    </lineage>
</organism>
<dbReference type="PANTHER" id="PTHR13134:SF3">
    <property type="entry name" value="TRAFFICKING PROTEIN PARTICLE COMPLEX SUBUNIT 13"/>
    <property type="match status" value="1"/>
</dbReference>
<protein>
    <recommendedName>
        <fullName evidence="6">DUF974-domain-containing protein</fullName>
    </recommendedName>
</protein>
<feature type="domain" description="Trafficking protein particle complex subunit 13 middle" evidence="3">
    <location>
        <begin position="166"/>
        <end position="303"/>
    </location>
</feature>
<dbReference type="Pfam" id="PF23647">
    <property type="entry name" value="TRAPPC13_M"/>
    <property type="match status" value="1"/>
</dbReference>
<evidence type="ECO:0000259" key="3">
    <source>
        <dbReference type="Pfam" id="PF23647"/>
    </source>
</evidence>
<feature type="region of interest" description="Disordered" evidence="1">
    <location>
        <begin position="307"/>
        <end position="402"/>
    </location>
</feature>
<keyword evidence="5" id="KW-1185">Reference proteome</keyword>
<feature type="region of interest" description="Disordered" evidence="1">
    <location>
        <begin position="529"/>
        <end position="553"/>
    </location>
</feature>
<dbReference type="EMBL" id="CCBP010000032">
    <property type="protein sequence ID" value="CDO69023.1"/>
    <property type="molecule type" value="Genomic_DNA"/>
</dbReference>
<dbReference type="InterPro" id="IPR055427">
    <property type="entry name" value="TRAPPC13_N"/>
</dbReference>
<sequence length="696" mass="75471">MHKQPPRSPSFSAHSTASIASLQGKAPLPGHPKTLRDLTHINELLTLPAAFGTIQLGETFSSCLSVNNDANVEVEGVTMRVEMQTASSKTLLAEFGGPEQRLSVGQSLERIVSHEIKELGQHVLGCTVSYRVPPGVRHLPQQSVESQEPNVQTFRKFYKFAVTNPLSVKTKVHLPRSPTALLSRKEREKVFLEVHIQNLTQDVMWLERMQFECVDGWEVQDANILDNPATGSKEYLFSGSTALMQPQDLRQYIYILSPKVLPSFPVTHVPGSILPLGRLDISWRSSYGEPGRLLTSTLSRRIPLIQAPSQSLNPPAIQLPSAKQPPSAIPPHLQRSSTIASGVPSRPQSPSLQQRPTSPPTNAGPAPYRPGSPFRARPASVGPGPIPQSPGPAATFPQPAQRPEEEINVDLVVTSLDRESIAVDKPFSIGFKLTVQAPAPVVRSNEPCRQRIVSFVVQHAWPDKQQSVAAAVASAVAANAGPSQAGWTPRMPSSGFSTPSPYATPYRGDFHDTLAQKLLVSSPRHMHAELNSDAGTDGGETPGPHMQPAGRVVELPPPEMQSARPASSERVTFLGTSALFLPPLRLPVPDPPTLLERHAGHSRGVSDSTDSSADSDAEESVSVIDRVKVTASQEFELSYLPLKTGFSTVGGLRILIVDDRIVEEDEVADGAILGHYAMEPRTLKEWDIVGEIWVKS</sequence>
<name>A0A060S9E9_PYCCI</name>
<feature type="compositionally biased region" description="Polar residues" evidence="1">
    <location>
        <begin position="334"/>
        <end position="356"/>
    </location>
</feature>
<evidence type="ECO:0000259" key="2">
    <source>
        <dbReference type="Pfam" id="PF06159"/>
    </source>
</evidence>
<dbReference type="STRING" id="5643.A0A060S9E9"/>
<dbReference type="AlphaFoldDB" id="A0A060S9E9"/>
<dbReference type="InterPro" id="IPR010378">
    <property type="entry name" value="TRAPPC13"/>
</dbReference>
<dbReference type="PANTHER" id="PTHR13134">
    <property type="entry name" value="TRAFFICKING PROTEIN PARTICLE COMPLEX SUBUNIT 13"/>
    <property type="match status" value="1"/>
</dbReference>
<dbReference type="Pfam" id="PF06159">
    <property type="entry name" value="TRAPPC13_N"/>
    <property type="match status" value="1"/>
</dbReference>
<proteinExistence type="predicted"/>
<evidence type="ECO:0000313" key="5">
    <source>
        <dbReference type="Proteomes" id="UP000029665"/>
    </source>
</evidence>
<evidence type="ECO:0008006" key="6">
    <source>
        <dbReference type="Google" id="ProtNLM"/>
    </source>
</evidence>
<reference evidence="4" key="1">
    <citation type="submission" date="2014-01" db="EMBL/GenBank/DDBJ databases">
        <title>The genome of the white-rot fungus Pycnoporus cinnabarinus: a basidiomycete model with a versatile arsenal for lignocellulosic biomass breakdown.</title>
        <authorList>
            <person name="Levasseur A."/>
            <person name="Lomascolo A."/>
            <person name="Ruiz-Duenas F.J."/>
            <person name="Uzan E."/>
            <person name="Piumi F."/>
            <person name="Kues U."/>
            <person name="Ram A.F.J."/>
            <person name="Murat C."/>
            <person name="Haon M."/>
            <person name="Benoit I."/>
            <person name="Arfi Y."/>
            <person name="Chevret D."/>
            <person name="Drula E."/>
            <person name="Kwon M.J."/>
            <person name="Gouret P."/>
            <person name="Lesage-Meessen L."/>
            <person name="Lombard V."/>
            <person name="Mariette J."/>
            <person name="Noirot C."/>
            <person name="Park J."/>
            <person name="Patyshakuliyeva A."/>
            <person name="Wieneger R.A.B."/>
            <person name="Wosten H.A.B."/>
            <person name="Martin F."/>
            <person name="Coutinho P.M."/>
            <person name="de Vries R."/>
            <person name="Martinez A.T."/>
            <person name="Klopp C."/>
            <person name="Pontarotti P."/>
            <person name="Henrissat B."/>
            <person name="Record E."/>
        </authorList>
    </citation>
    <scope>NUCLEOTIDE SEQUENCE [LARGE SCALE GENOMIC DNA]</scope>
    <source>
        <strain evidence="4">BRFM137</strain>
    </source>
</reference>
<dbReference type="InterPro" id="IPR055429">
    <property type="entry name" value="TRAPPC13_M"/>
</dbReference>